<dbReference type="SUPFAM" id="SSF46894">
    <property type="entry name" value="C-terminal effector domain of the bipartite response regulators"/>
    <property type="match status" value="1"/>
</dbReference>
<dbReference type="CDD" id="cd06170">
    <property type="entry name" value="LuxR_C_like"/>
    <property type="match status" value="1"/>
</dbReference>
<proteinExistence type="predicted"/>
<dbReference type="Proteomes" id="UP000682843">
    <property type="component" value="Chromosome"/>
</dbReference>
<organism evidence="2 3">
    <name type="scientific">Tardiphaga alba</name>
    <dbReference type="NCBI Taxonomy" id="340268"/>
    <lineage>
        <taxon>Bacteria</taxon>
        <taxon>Pseudomonadati</taxon>
        <taxon>Pseudomonadota</taxon>
        <taxon>Alphaproteobacteria</taxon>
        <taxon>Hyphomicrobiales</taxon>
        <taxon>Nitrobacteraceae</taxon>
        <taxon>Tardiphaga</taxon>
    </lineage>
</organism>
<keyword evidence="3" id="KW-1185">Reference proteome</keyword>
<dbReference type="Gene3D" id="1.10.10.10">
    <property type="entry name" value="Winged helix-like DNA-binding domain superfamily/Winged helix DNA-binding domain"/>
    <property type="match status" value="1"/>
</dbReference>
<protein>
    <submittedName>
        <fullName evidence="2">LuxR family transcriptional regulator</fullName>
    </submittedName>
</protein>
<reference evidence="2 3" key="1">
    <citation type="submission" date="2019-02" db="EMBL/GenBank/DDBJ databases">
        <title>Emended description of the genus Rhodopseudomonas and description of Rhodopseudomonas albus sp. nov., a non-phototrophic, heavy-metal-tolerant bacterium isolated from garden soil.</title>
        <authorList>
            <person name="Bao Z."/>
            <person name="Cao W.W."/>
            <person name="Sato Y."/>
            <person name="Nishizawa T."/>
            <person name="Zhao J."/>
            <person name="Guo Y."/>
            <person name="Ohta H."/>
        </authorList>
    </citation>
    <scope>NUCLEOTIDE SEQUENCE [LARGE SCALE GENOMIC DNA]</scope>
    <source>
        <strain evidence="2 3">SK50-23</strain>
    </source>
</reference>
<dbReference type="SMART" id="SM00421">
    <property type="entry name" value="HTH_LUXR"/>
    <property type="match status" value="1"/>
</dbReference>
<evidence type="ECO:0000313" key="3">
    <source>
        <dbReference type="Proteomes" id="UP000682843"/>
    </source>
</evidence>
<sequence length="372" mass="40677">MLDRTVSDLIGGIYDTALDPTLWPDALERLSAHVGGCGAGIYSKNSVDRTADIAYDFGVGSAFRQSYLDTYVRMDPTTVGFYFFDVEDIVTIADILPREEFMSSRFYDEWVKPQGWIDMATAVLEKSATNCGVFSVFRHESRGPSDEAMRQRLTMLTPHIRRANQIGNILQSHKTDTRSLTDTLDCLAASLFLVDANGHLIQANLSGRQLLAEGTVLRSFGRRLRAIDPASDEAMQMALEHDDTQTVPARTTIPISSSGNGHHVLHVLPLTSEARQRSGIGSAARKAIFVSLAELGAPLTPDIIARVYGLTPSELRVLLAVFEANGVPEIAEALDISEATAKTHLHRLFGKTGTKRQADLVKLVAGFVGPHR</sequence>
<dbReference type="Pfam" id="PF00196">
    <property type="entry name" value="GerE"/>
    <property type="match status" value="1"/>
</dbReference>
<dbReference type="InterPro" id="IPR000792">
    <property type="entry name" value="Tscrpt_reg_LuxR_C"/>
</dbReference>
<dbReference type="RefSeq" id="WP_211912072.1">
    <property type="nucleotide sequence ID" value="NZ_CP036498.1"/>
</dbReference>
<feature type="domain" description="HTH luxR-type" evidence="1">
    <location>
        <begin position="307"/>
        <end position="364"/>
    </location>
</feature>
<evidence type="ECO:0000259" key="1">
    <source>
        <dbReference type="SMART" id="SM00421"/>
    </source>
</evidence>
<dbReference type="InterPro" id="IPR036388">
    <property type="entry name" value="WH-like_DNA-bd_sf"/>
</dbReference>
<accession>A0ABX8A8C3</accession>
<name>A0ABX8A8C3_9BRAD</name>
<evidence type="ECO:0000313" key="2">
    <source>
        <dbReference type="EMBL" id="QUS38535.1"/>
    </source>
</evidence>
<gene>
    <name evidence="2" type="ORF">RPMA_06575</name>
</gene>
<dbReference type="EMBL" id="CP036498">
    <property type="protein sequence ID" value="QUS38535.1"/>
    <property type="molecule type" value="Genomic_DNA"/>
</dbReference>
<dbReference type="InterPro" id="IPR016032">
    <property type="entry name" value="Sig_transdc_resp-reg_C-effctor"/>
</dbReference>